<reference evidence="1" key="1">
    <citation type="submission" date="2022-08" db="EMBL/GenBank/DDBJ databases">
        <authorList>
            <person name="Gutierrez-Valencia J."/>
        </authorList>
    </citation>
    <scope>NUCLEOTIDE SEQUENCE</scope>
</reference>
<evidence type="ECO:0000313" key="1">
    <source>
        <dbReference type="EMBL" id="CAI0543060.1"/>
    </source>
</evidence>
<comment type="caution">
    <text evidence="1">The sequence shown here is derived from an EMBL/GenBank/DDBJ whole genome shotgun (WGS) entry which is preliminary data.</text>
</comment>
<dbReference type="Proteomes" id="UP001154282">
    <property type="component" value="Unassembled WGS sequence"/>
</dbReference>
<gene>
    <name evidence="1" type="ORF">LITE_LOCUS42712</name>
</gene>
<proteinExistence type="predicted"/>
<evidence type="ECO:0000313" key="2">
    <source>
        <dbReference type="Proteomes" id="UP001154282"/>
    </source>
</evidence>
<protein>
    <submittedName>
        <fullName evidence="1">Uncharacterized protein</fullName>
    </submittedName>
</protein>
<organism evidence="1 2">
    <name type="scientific">Linum tenue</name>
    <dbReference type="NCBI Taxonomy" id="586396"/>
    <lineage>
        <taxon>Eukaryota</taxon>
        <taxon>Viridiplantae</taxon>
        <taxon>Streptophyta</taxon>
        <taxon>Embryophyta</taxon>
        <taxon>Tracheophyta</taxon>
        <taxon>Spermatophyta</taxon>
        <taxon>Magnoliopsida</taxon>
        <taxon>eudicotyledons</taxon>
        <taxon>Gunneridae</taxon>
        <taxon>Pentapetalae</taxon>
        <taxon>rosids</taxon>
        <taxon>fabids</taxon>
        <taxon>Malpighiales</taxon>
        <taxon>Linaceae</taxon>
        <taxon>Linum</taxon>
    </lineage>
</organism>
<sequence>NETIHLQRLQLANYQSPILSSSSTILSSSFTNKHQFITISNHFNIINLNPIHSHNLANPDPVFLFPQVKQLLKRLRKHHKLPRIASLLWAAYRHSSYTLPVARIVAANRKQGLFAVITLPVLRSSRHHPEQRVVEVVRLPPRPPPRAPRAILFTRSHGVDRRLAREPP</sequence>
<name>A0AAV0QD69_9ROSI</name>
<accession>A0AAV0QD69</accession>
<feature type="non-terminal residue" evidence="1">
    <location>
        <position position="1"/>
    </location>
</feature>
<keyword evidence="2" id="KW-1185">Reference proteome</keyword>
<dbReference type="EMBL" id="CAMGYJ010000009">
    <property type="protein sequence ID" value="CAI0543060.1"/>
    <property type="molecule type" value="Genomic_DNA"/>
</dbReference>
<dbReference type="AlphaFoldDB" id="A0AAV0QD69"/>